<sequence length="148" mass="17273">MLCFCLFLKVINEEATLYFRNEPYMIDYILAYEPGTGDAESRKAEKRKSFEDTLRKEGLKLEYEGKEMSKSGKVCFVKIHAPWAVLTKYAEITNLKMPLAPNDMEIELEGCLEHFWNKVPSCFELDEEIVPPDPNYFTAPFNRDRVDQ</sequence>
<dbReference type="Proteomes" id="UP001217089">
    <property type="component" value="Unassembled WGS sequence"/>
</dbReference>
<name>A0ABQ9FIV1_TEGGR</name>
<dbReference type="Pfam" id="PF16178">
    <property type="entry name" value="Anoct_dimer"/>
    <property type="match status" value="1"/>
</dbReference>
<feature type="domain" description="Anoctamin dimerisation" evidence="1">
    <location>
        <begin position="18"/>
        <end position="147"/>
    </location>
</feature>
<dbReference type="InterPro" id="IPR007632">
    <property type="entry name" value="Anoctamin"/>
</dbReference>
<gene>
    <name evidence="2" type="ORF">KUTeg_008017</name>
</gene>
<dbReference type="InterPro" id="IPR032394">
    <property type="entry name" value="Anoct_dimer"/>
</dbReference>
<organism evidence="2 3">
    <name type="scientific">Tegillarca granosa</name>
    <name type="common">Malaysian cockle</name>
    <name type="synonym">Anadara granosa</name>
    <dbReference type="NCBI Taxonomy" id="220873"/>
    <lineage>
        <taxon>Eukaryota</taxon>
        <taxon>Metazoa</taxon>
        <taxon>Spiralia</taxon>
        <taxon>Lophotrochozoa</taxon>
        <taxon>Mollusca</taxon>
        <taxon>Bivalvia</taxon>
        <taxon>Autobranchia</taxon>
        <taxon>Pteriomorphia</taxon>
        <taxon>Arcoida</taxon>
        <taxon>Arcoidea</taxon>
        <taxon>Arcidae</taxon>
        <taxon>Tegillarca</taxon>
    </lineage>
</organism>
<dbReference type="PANTHER" id="PTHR12308:SF83">
    <property type="entry name" value="ANOCTAMIN"/>
    <property type="match status" value="1"/>
</dbReference>
<evidence type="ECO:0000313" key="3">
    <source>
        <dbReference type="Proteomes" id="UP001217089"/>
    </source>
</evidence>
<reference evidence="2 3" key="1">
    <citation type="submission" date="2022-12" db="EMBL/GenBank/DDBJ databases">
        <title>Chromosome-level genome of Tegillarca granosa.</title>
        <authorList>
            <person name="Kim J."/>
        </authorList>
    </citation>
    <scope>NUCLEOTIDE SEQUENCE [LARGE SCALE GENOMIC DNA]</scope>
    <source>
        <strain evidence="2">Teg-2019</strain>
        <tissue evidence="2">Adductor muscle</tissue>
    </source>
</reference>
<protein>
    <recommendedName>
        <fullName evidence="1">Anoctamin dimerisation domain-containing protein</fullName>
    </recommendedName>
</protein>
<keyword evidence="3" id="KW-1185">Reference proteome</keyword>
<evidence type="ECO:0000259" key="1">
    <source>
        <dbReference type="Pfam" id="PF16178"/>
    </source>
</evidence>
<comment type="caution">
    <text evidence="2">The sequence shown here is derived from an EMBL/GenBank/DDBJ whole genome shotgun (WGS) entry which is preliminary data.</text>
</comment>
<proteinExistence type="predicted"/>
<evidence type="ECO:0000313" key="2">
    <source>
        <dbReference type="EMBL" id="KAJ8315867.1"/>
    </source>
</evidence>
<dbReference type="EMBL" id="JARBDR010000337">
    <property type="protein sequence ID" value="KAJ8315867.1"/>
    <property type="molecule type" value="Genomic_DNA"/>
</dbReference>
<dbReference type="PANTHER" id="PTHR12308">
    <property type="entry name" value="ANOCTAMIN"/>
    <property type="match status" value="1"/>
</dbReference>
<accession>A0ABQ9FIV1</accession>